<gene>
    <name evidence="2" type="ORF">FBZ96_102178</name>
</gene>
<accession>A0A560E2W1</accession>
<dbReference type="CDD" id="cd07302">
    <property type="entry name" value="CHD"/>
    <property type="match status" value="1"/>
</dbReference>
<dbReference type="GO" id="GO:0006171">
    <property type="term" value="P:cAMP biosynthetic process"/>
    <property type="evidence" value="ECO:0007669"/>
    <property type="project" value="TreeGrafter"/>
</dbReference>
<dbReference type="Gene3D" id="3.30.450.20">
    <property type="entry name" value="PAS domain"/>
    <property type="match status" value="2"/>
</dbReference>
<dbReference type="RefSeq" id="WP_145658436.1">
    <property type="nucleotide sequence ID" value="NZ_VITK01000002.1"/>
</dbReference>
<dbReference type="AlphaFoldDB" id="A0A560E2W1"/>
<sequence length="714" mass="78947">MRSAGRSPRIPIFVTVLSLFVLAALLLATALTITNFIETRRTAIKVAAETFRATIDRINERRLGFFAPAFLMTAQLSDDPSVKRMDSLKTSIEALILTSLALNPQISAAYVGYEDGDYFQILSISDAEIPFLTALGGPAKTRFAIQEIHHEGSGERIETWQFLDAARRQIGTLNRPADYDPRQRPWYRDAREHPEKIIRNVPYIFATTSQAGFTLAKAFDGGAVGVDITLDRLMAYVRSVRLNEAHRFLAFDAERRLLAHSDPDQMFKPASGGGGGAVVVATASDVSDPVMREAVRIFDRDGPFPLVRFYADGADYLATVVRQVARDGGVFFVLYAAPLSDFMGTFADAAARSIPPALLIFVLSLPAIAYLAHSISRPVMRLTDEADLIRSFKLDDPIGFDSRVREINVLIRSMSGMKGAIREVSKFVPKSLVRDILQTEKVVAVGGETRIVSILFTDIQDFTTMAGATPATNLMMNLSEYFEELASVILREQGTVDKFIGDAIFAFWNAPLPVARHEHVACRTALKCRAAGQRLNERWSAAGLVPWRTRFGIHVGDAVLGNVGSSDRIDYTAIGDTVNLASRIEGLNKYYGTDILASGQIAEVCSDEFLFRRVDRIQPKGSESPFDIFELLGAAESPGECRAEMATTQLVREWDAVYAAYASRNWLQAFDALEGFAREHPDDLLVGIYLDRVVGFLLEPPPDDWDGIIRFSMK</sequence>
<reference evidence="2 3" key="1">
    <citation type="submission" date="2019-06" db="EMBL/GenBank/DDBJ databases">
        <title>Genomic Encyclopedia of Type Strains, Phase IV (KMG-V): Genome sequencing to study the core and pangenomes of soil and plant-associated prokaryotes.</title>
        <authorList>
            <person name="Whitman W."/>
        </authorList>
    </citation>
    <scope>NUCLEOTIDE SEQUENCE [LARGE SCALE GENOMIC DNA]</scope>
    <source>
        <strain evidence="2 3">BR 510</strain>
    </source>
</reference>
<evidence type="ECO:0000313" key="3">
    <source>
        <dbReference type="Proteomes" id="UP000319949"/>
    </source>
</evidence>
<dbReference type="PANTHER" id="PTHR43081">
    <property type="entry name" value="ADENYLATE CYCLASE, TERMINAL-DIFFERENTIATION SPECIFIC-RELATED"/>
    <property type="match status" value="1"/>
</dbReference>
<feature type="domain" description="Guanylate cyclase" evidence="1">
    <location>
        <begin position="453"/>
        <end position="585"/>
    </location>
</feature>
<dbReference type="SUPFAM" id="SSF55073">
    <property type="entry name" value="Nucleotide cyclase"/>
    <property type="match status" value="1"/>
</dbReference>
<evidence type="ECO:0000313" key="2">
    <source>
        <dbReference type="EMBL" id="TWB03705.1"/>
    </source>
</evidence>
<dbReference type="STRING" id="1803665.GCA_001641335_02347"/>
<dbReference type="OrthoDB" id="9789782at2"/>
<proteinExistence type="predicted"/>
<dbReference type="GO" id="GO:0004016">
    <property type="term" value="F:adenylate cyclase activity"/>
    <property type="evidence" value="ECO:0007669"/>
    <property type="project" value="UniProtKB-ARBA"/>
</dbReference>
<dbReference type="InterPro" id="IPR050697">
    <property type="entry name" value="Adenylyl/Guanylyl_Cyclase_3/4"/>
</dbReference>
<dbReference type="PROSITE" id="PS50125">
    <property type="entry name" value="GUANYLATE_CYCLASE_2"/>
    <property type="match status" value="1"/>
</dbReference>
<dbReference type="PANTHER" id="PTHR43081:SF1">
    <property type="entry name" value="ADENYLATE CYCLASE, TERMINAL-DIFFERENTIATION SPECIFIC"/>
    <property type="match status" value="1"/>
</dbReference>
<dbReference type="SMART" id="SM00044">
    <property type="entry name" value="CYCc"/>
    <property type="match status" value="1"/>
</dbReference>
<comment type="caution">
    <text evidence="2">The sequence shown here is derived from an EMBL/GenBank/DDBJ whole genome shotgun (WGS) entry which is preliminary data.</text>
</comment>
<dbReference type="Gene3D" id="3.30.70.1230">
    <property type="entry name" value="Nucleotide cyclase"/>
    <property type="match status" value="1"/>
</dbReference>
<keyword evidence="3" id="KW-1185">Reference proteome</keyword>
<dbReference type="InterPro" id="IPR001054">
    <property type="entry name" value="A/G_cyclase"/>
</dbReference>
<dbReference type="Pfam" id="PF00211">
    <property type="entry name" value="Guanylate_cyc"/>
    <property type="match status" value="1"/>
</dbReference>
<evidence type="ECO:0000259" key="1">
    <source>
        <dbReference type="PROSITE" id="PS50125"/>
    </source>
</evidence>
<name>A0A560E2W1_9BRAD</name>
<dbReference type="Gene3D" id="6.10.340.10">
    <property type="match status" value="1"/>
</dbReference>
<dbReference type="GO" id="GO:0035556">
    <property type="term" value="P:intracellular signal transduction"/>
    <property type="evidence" value="ECO:0007669"/>
    <property type="project" value="InterPro"/>
</dbReference>
<dbReference type="InterPro" id="IPR029787">
    <property type="entry name" value="Nucleotide_cyclase"/>
</dbReference>
<dbReference type="EMBL" id="VITK01000002">
    <property type="protein sequence ID" value="TWB03705.1"/>
    <property type="molecule type" value="Genomic_DNA"/>
</dbReference>
<protein>
    <submittedName>
        <fullName evidence="2">Adenylate cyclase</fullName>
    </submittedName>
</protein>
<dbReference type="Proteomes" id="UP000319949">
    <property type="component" value="Unassembled WGS sequence"/>
</dbReference>
<organism evidence="2 3">
    <name type="scientific">Bradyrhizobium stylosanthis</name>
    <dbReference type="NCBI Taxonomy" id="1803665"/>
    <lineage>
        <taxon>Bacteria</taxon>
        <taxon>Pseudomonadati</taxon>
        <taxon>Pseudomonadota</taxon>
        <taxon>Alphaproteobacteria</taxon>
        <taxon>Hyphomicrobiales</taxon>
        <taxon>Nitrobacteraceae</taxon>
        <taxon>Bradyrhizobium</taxon>
    </lineage>
</organism>